<dbReference type="PANTHER" id="PTHR36572:SF2">
    <property type="entry name" value="DNA DAMAGE-INDUCIBLE PROTEIN I"/>
    <property type="match status" value="1"/>
</dbReference>
<protein>
    <submittedName>
        <fullName evidence="1">DNA-damage-inducible protein DinI</fullName>
    </submittedName>
</protein>
<dbReference type="Pfam" id="PF06183">
    <property type="entry name" value="DinI"/>
    <property type="match status" value="1"/>
</dbReference>
<dbReference type="RefSeq" id="WP_032620563.1">
    <property type="nucleotide sequence ID" value="NZ_AP022126.1"/>
</dbReference>
<dbReference type="GO" id="GO:0009432">
    <property type="term" value="P:SOS response"/>
    <property type="evidence" value="ECO:0007669"/>
    <property type="project" value="TreeGrafter"/>
</dbReference>
<dbReference type="EMBL" id="AP022126">
    <property type="protein sequence ID" value="BBS30116.1"/>
    <property type="molecule type" value="Genomic_DNA"/>
</dbReference>
<proteinExistence type="predicted"/>
<dbReference type="SUPFAM" id="SSF54857">
    <property type="entry name" value="DNA damage-inducible protein DinI"/>
    <property type="match status" value="1"/>
</dbReference>
<evidence type="ECO:0000313" key="1">
    <source>
        <dbReference type="EMBL" id="BBS30116.1"/>
    </source>
</evidence>
<dbReference type="Proteomes" id="UP000515488">
    <property type="component" value="Chromosome"/>
</dbReference>
<gene>
    <name evidence="1" type="ORF">WP5S18C02_03220</name>
</gene>
<organism evidence="1 2">
    <name type="scientific">Enterobacter cloacae</name>
    <dbReference type="NCBI Taxonomy" id="550"/>
    <lineage>
        <taxon>Bacteria</taxon>
        <taxon>Pseudomonadati</taxon>
        <taxon>Pseudomonadota</taxon>
        <taxon>Gammaproteobacteria</taxon>
        <taxon>Enterobacterales</taxon>
        <taxon>Enterobacteriaceae</taxon>
        <taxon>Enterobacter</taxon>
        <taxon>Enterobacter cloacae complex</taxon>
    </lineage>
</organism>
<sequence length="81" mass="9200">MRVEISIAKEKFSKLPSKAPAALQAEMERRLSKEYQDVEVIVKPAGSDGLSVLRTVDKDSAKKKVENVLKETWESADDWFF</sequence>
<reference evidence="1 2" key="1">
    <citation type="submission" date="2019-12" db="EMBL/GenBank/DDBJ databases">
        <title>complete genome sequences of Enterobacter cloacae str. WP5-S18-CRE-02 isolated from wastewater treatment plant effluent.</title>
        <authorList>
            <person name="Sekizuka T."/>
            <person name="Itokawa K."/>
            <person name="Yatsu K."/>
            <person name="Inamine Y."/>
            <person name="Kuroda M."/>
        </authorList>
    </citation>
    <scope>NUCLEOTIDE SEQUENCE [LARGE SCALE GENOMIC DNA]</scope>
    <source>
        <strain evidence="1 2">WP5-S18-CRE-02</strain>
    </source>
</reference>
<dbReference type="PANTHER" id="PTHR36572">
    <property type="entry name" value="DNA DAMAGE-INDUCIBLE PROTEIN I-RELATED"/>
    <property type="match status" value="1"/>
</dbReference>
<dbReference type="Gene3D" id="3.30.910.10">
    <property type="entry name" value="DinI-like"/>
    <property type="match status" value="1"/>
</dbReference>
<dbReference type="InterPro" id="IPR036687">
    <property type="entry name" value="DinI-like_sf"/>
</dbReference>
<name>A0A6S5JEB1_ENTCL</name>
<dbReference type="AlphaFoldDB" id="A0A6S5JEB1"/>
<evidence type="ECO:0000313" key="2">
    <source>
        <dbReference type="Proteomes" id="UP000515488"/>
    </source>
</evidence>
<dbReference type="InterPro" id="IPR010391">
    <property type="entry name" value="DNA_damage-inducible_DinI-like"/>
</dbReference>
<accession>A0A6S5JEB1</accession>